<dbReference type="InterPro" id="IPR045518">
    <property type="entry name" value="2EXR"/>
</dbReference>
<sequence>MARCKKKGGGACKKPTGNKQPAMDDTTRDHTKAADRQPQTVLAATFRLFSRLPIELRLIIWGYALSKESTKRIVLYDSSRGGLMPSKQLVSPLLLVNKESRDAAQGFYNLRLDVHVSIWAVDNKVQYGDTKGLLYLNFKYDILVLNVDPMFPQKIDYETIMPPIIEMDEDFMIDTIHKHSLKETYPFNVPYTYVTTCLTKAQCAQVERIYSAEETPLDDPWMKPPCCWACSYRLCNHEQFTDRLYIQRRYPNVWLWQLLFFSVFYEDPDLMNGFASLSPEEVHEEMSPYLVTCDYPPVRYIGGGEFEPDPDHDCEGDTGSSSESDDSIADPDAEVVDVEDGVDSEEAGDLNEETQ</sequence>
<protein>
    <recommendedName>
        <fullName evidence="2">2EXR domain-containing protein</fullName>
    </recommendedName>
</protein>
<dbReference type="EMBL" id="JARVKM010000028">
    <property type="protein sequence ID" value="KAK9776317.1"/>
    <property type="molecule type" value="Genomic_DNA"/>
</dbReference>
<name>A0ABR2XRN3_9PEZI</name>
<dbReference type="Proteomes" id="UP001465668">
    <property type="component" value="Unassembled WGS sequence"/>
</dbReference>
<comment type="caution">
    <text evidence="3">The sequence shown here is derived from an EMBL/GenBank/DDBJ whole genome shotgun (WGS) entry which is preliminary data.</text>
</comment>
<organism evidence="3 4">
    <name type="scientific">Seiridium cardinale</name>
    <dbReference type="NCBI Taxonomy" id="138064"/>
    <lineage>
        <taxon>Eukaryota</taxon>
        <taxon>Fungi</taxon>
        <taxon>Dikarya</taxon>
        <taxon>Ascomycota</taxon>
        <taxon>Pezizomycotina</taxon>
        <taxon>Sordariomycetes</taxon>
        <taxon>Xylariomycetidae</taxon>
        <taxon>Amphisphaeriales</taxon>
        <taxon>Sporocadaceae</taxon>
        <taxon>Seiridium</taxon>
    </lineage>
</organism>
<evidence type="ECO:0000256" key="1">
    <source>
        <dbReference type="SAM" id="MobiDB-lite"/>
    </source>
</evidence>
<feature type="region of interest" description="Disordered" evidence="1">
    <location>
        <begin position="302"/>
        <end position="355"/>
    </location>
</feature>
<feature type="region of interest" description="Disordered" evidence="1">
    <location>
        <begin position="1"/>
        <end position="36"/>
    </location>
</feature>
<reference evidence="3 4" key="1">
    <citation type="submission" date="2024-02" db="EMBL/GenBank/DDBJ databases">
        <title>First draft genome assembly of two strains of Seiridium cardinale.</title>
        <authorList>
            <person name="Emiliani G."/>
            <person name="Scali E."/>
        </authorList>
    </citation>
    <scope>NUCLEOTIDE SEQUENCE [LARGE SCALE GENOMIC DNA]</scope>
    <source>
        <strain evidence="3 4">BM-138-000479</strain>
    </source>
</reference>
<feature type="compositionally biased region" description="Basic and acidic residues" evidence="1">
    <location>
        <begin position="25"/>
        <end position="35"/>
    </location>
</feature>
<keyword evidence="4" id="KW-1185">Reference proteome</keyword>
<evidence type="ECO:0000313" key="3">
    <source>
        <dbReference type="EMBL" id="KAK9776317.1"/>
    </source>
</evidence>
<feature type="domain" description="2EXR" evidence="2">
    <location>
        <begin position="46"/>
        <end position="143"/>
    </location>
</feature>
<dbReference type="Pfam" id="PF20150">
    <property type="entry name" value="2EXR"/>
    <property type="match status" value="1"/>
</dbReference>
<gene>
    <name evidence="3" type="ORF">SCAR479_06929</name>
</gene>
<feature type="compositionally biased region" description="Acidic residues" evidence="1">
    <location>
        <begin position="323"/>
        <end position="355"/>
    </location>
</feature>
<accession>A0ABR2XRN3</accession>
<evidence type="ECO:0000313" key="4">
    <source>
        <dbReference type="Proteomes" id="UP001465668"/>
    </source>
</evidence>
<proteinExistence type="predicted"/>
<evidence type="ECO:0000259" key="2">
    <source>
        <dbReference type="Pfam" id="PF20150"/>
    </source>
</evidence>